<dbReference type="Proteomes" id="UP000199412">
    <property type="component" value="Unassembled WGS sequence"/>
</dbReference>
<dbReference type="GO" id="GO:0008233">
    <property type="term" value="F:peptidase activity"/>
    <property type="evidence" value="ECO:0007669"/>
    <property type="project" value="UniProtKB-KW"/>
</dbReference>
<keyword evidence="2" id="KW-0645">Protease</keyword>
<keyword evidence="2" id="KW-0378">Hydrolase</keyword>
<organism evidence="2 3">
    <name type="scientific">Rhodospira trueperi</name>
    <dbReference type="NCBI Taxonomy" id="69960"/>
    <lineage>
        <taxon>Bacteria</taxon>
        <taxon>Pseudomonadati</taxon>
        <taxon>Pseudomonadota</taxon>
        <taxon>Alphaproteobacteria</taxon>
        <taxon>Rhodospirillales</taxon>
        <taxon>Rhodospirillaceae</taxon>
        <taxon>Rhodospira</taxon>
    </lineage>
</organism>
<dbReference type="Gene3D" id="3.10.620.30">
    <property type="match status" value="1"/>
</dbReference>
<dbReference type="SUPFAM" id="SSF54001">
    <property type="entry name" value="Cysteine proteinases"/>
    <property type="match status" value="1"/>
</dbReference>
<dbReference type="GO" id="GO:0006508">
    <property type="term" value="P:proteolysis"/>
    <property type="evidence" value="ECO:0007669"/>
    <property type="project" value="UniProtKB-KW"/>
</dbReference>
<dbReference type="SMART" id="SM00460">
    <property type="entry name" value="TGc"/>
    <property type="match status" value="1"/>
</dbReference>
<protein>
    <submittedName>
        <fullName evidence="2">Transglutaminase-like enzyme, putative cysteine protease</fullName>
    </submittedName>
</protein>
<dbReference type="PANTHER" id="PTHR33490">
    <property type="entry name" value="BLR5614 PROTEIN-RELATED"/>
    <property type="match status" value="1"/>
</dbReference>
<evidence type="ECO:0000259" key="1">
    <source>
        <dbReference type="SMART" id="SM00460"/>
    </source>
</evidence>
<dbReference type="InterPro" id="IPR002931">
    <property type="entry name" value="Transglutaminase-like"/>
</dbReference>
<evidence type="ECO:0000313" key="3">
    <source>
        <dbReference type="Proteomes" id="UP000199412"/>
    </source>
</evidence>
<dbReference type="PANTHER" id="PTHR33490:SF7">
    <property type="entry name" value="BLR2979 PROTEIN"/>
    <property type="match status" value="1"/>
</dbReference>
<dbReference type="OrthoDB" id="9804023at2"/>
<dbReference type="InterPro" id="IPR013589">
    <property type="entry name" value="Bac_transglu_N"/>
</dbReference>
<dbReference type="Pfam" id="PF08379">
    <property type="entry name" value="Bact_transglu_N"/>
    <property type="match status" value="1"/>
</dbReference>
<keyword evidence="3" id="KW-1185">Reference proteome</keyword>
<dbReference type="Pfam" id="PF01841">
    <property type="entry name" value="Transglut_core"/>
    <property type="match status" value="1"/>
</dbReference>
<sequence>MSAPCPMSYRIRHRTTYTYTAPVTISHHAGRLIPRSFATQRVHGASASIHPTPTHRGRRIDFFGNVLTTFTLVEPYRTLAVTAASHVSVQPPDLPDPARTPPWERVVERLSLGLGADIVENGQYTFESPLIVVSDTLRDYARPSFPPGRPILEGVVDLCARMHGDFVYDPTATTIATPLAQVMRDRRGVCQDFAHIMIGALRALGLAARYVSGYVLTRMPDGGPRLEGGDASHAWVSVFVPMPEAPNGGWIDVDPTNNKLVTHEHVVVAWGRDFDDVSPIKGVMLGGGGGAPDVSVDMTPLHPDGSVMTAAGG</sequence>
<reference evidence="2 3" key="1">
    <citation type="submission" date="2016-10" db="EMBL/GenBank/DDBJ databases">
        <authorList>
            <person name="de Groot N.N."/>
        </authorList>
    </citation>
    <scope>NUCLEOTIDE SEQUENCE [LARGE SCALE GENOMIC DNA]</scope>
    <source>
        <strain evidence="2 3">ATCC 700224</strain>
    </source>
</reference>
<dbReference type="AlphaFoldDB" id="A0A1G7FRB2"/>
<gene>
    <name evidence="2" type="ORF">SAMN05421720_11240</name>
</gene>
<proteinExistence type="predicted"/>
<name>A0A1G7FRB2_9PROT</name>
<dbReference type="STRING" id="69960.SAMN05421720_11240"/>
<evidence type="ECO:0000313" key="2">
    <source>
        <dbReference type="EMBL" id="SDE78453.1"/>
    </source>
</evidence>
<accession>A0A1G7FRB2</accession>
<dbReference type="RefSeq" id="WP_092787443.1">
    <property type="nucleotide sequence ID" value="NZ_FNAP01000012.1"/>
</dbReference>
<dbReference type="EMBL" id="FNAP01000012">
    <property type="protein sequence ID" value="SDE78453.1"/>
    <property type="molecule type" value="Genomic_DNA"/>
</dbReference>
<feature type="domain" description="Transglutaminase-like" evidence="1">
    <location>
        <begin position="182"/>
        <end position="257"/>
    </location>
</feature>
<dbReference type="InterPro" id="IPR038765">
    <property type="entry name" value="Papain-like_cys_pep_sf"/>
</dbReference>